<comment type="caution">
    <text evidence="1">The sequence shown here is derived from an EMBL/GenBank/DDBJ whole genome shotgun (WGS) entry which is preliminary data.</text>
</comment>
<evidence type="ECO:0000313" key="1">
    <source>
        <dbReference type="EMBL" id="PWR24585.1"/>
    </source>
</evidence>
<evidence type="ECO:0000313" key="2">
    <source>
        <dbReference type="Proteomes" id="UP000245461"/>
    </source>
</evidence>
<protein>
    <submittedName>
        <fullName evidence="1">Uncharacterized protein</fullName>
    </submittedName>
</protein>
<organism evidence="1 2">
    <name type="scientific">Zavarzinia aquatilis</name>
    <dbReference type="NCBI Taxonomy" id="2211142"/>
    <lineage>
        <taxon>Bacteria</taxon>
        <taxon>Pseudomonadati</taxon>
        <taxon>Pseudomonadota</taxon>
        <taxon>Alphaproteobacteria</taxon>
        <taxon>Rhodospirillales</taxon>
        <taxon>Zavarziniaceae</taxon>
        <taxon>Zavarzinia</taxon>
    </lineage>
</organism>
<name>A0A317EHA1_9PROT</name>
<proteinExistence type="predicted"/>
<sequence>MATKTFSDLTVGAPTPVGDEVFPIWQDGASKKLTRAQLLDLLDLVIGSDIQGFDADLSAIAALGDGLPRRAAAAWSALPYEEGTWTPSPTFTTAGDLAITSNTLAGKYQRLGNRVKATLDGNFTPTWTTASGSFVINGLPFVTGSVIGGGHIQSINARFVGYTGTPVARVSPSNSFILLQTNIAGASTATMTVANLSSGFAHTINLAVEYWI</sequence>
<dbReference type="EMBL" id="QGLE01000003">
    <property type="protein sequence ID" value="PWR24585.1"/>
    <property type="molecule type" value="Genomic_DNA"/>
</dbReference>
<dbReference type="AlphaFoldDB" id="A0A317EHA1"/>
<accession>A0A317EHA1</accession>
<gene>
    <name evidence="1" type="ORF">DKG74_07205</name>
</gene>
<keyword evidence="2" id="KW-1185">Reference proteome</keyword>
<dbReference type="RefSeq" id="WP_109904160.1">
    <property type="nucleotide sequence ID" value="NZ_QGLE01000003.1"/>
</dbReference>
<reference evidence="1 2" key="1">
    <citation type="submission" date="2018-05" db="EMBL/GenBank/DDBJ databases">
        <title>Zavarzinia sp. HR-AS.</title>
        <authorList>
            <person name="Lee Y."/>
            <person name="Jeon C.O."/>
        </authorList>
    </citation>
    <scope>NUCLEOTIDE SEQUENCE [LARGE SCALE GENOMIC DNA]</scope>
    <source>
        <strain evidence="1 2">HR-AS</strain>
    </source>
</reference>
<dbReference type="Proteomes" id="UP000245461">
    <property type="component" value="Unassembled WGS sequence"/>
</dbReference>